<dbReference type="RefSeq" id="WP_260216609.1">
    <property type="nucleotide sequence ID" value="NZ_JAJAGO010000003.1"/>
</dbReference>
<dbReference type="EMBL" id="JAJAGO010000003">
    <property type="protein sequence ID" value="MCT2589602.1"/>
    <property type="molecule type" value="Genomic_DNA"/>
</dbReference>
<evidence type="ECO:0000256" key="3">
    <source>
        <dbReference type="ARBA" id="ARBA00022679"/>
    </source>
</evidence>
<keyword evidence="3" id="KW-0808">Transferase</keyword>
<evidence type="ECO:0000259" key="4">
    <source>
        <dbReference type="Pfam" id="PF06722"/>
    </source>
</evidence>
<dbReference type="PANTHER" id="PTHR48050">
    <property type="entry name" value="STEROL 3-BETA-GLUCOSYLTRANSFERASE"/>
    <property type="match status" value="1"/>
</dbReference>
<proteinExistence type="inferred from homology"/>
<dbReference type="PANTHER" id="PTHR48050:SF13">
    <property type="entry name" value="STEROL 3-BETA-GLUCOSYLTRANSFERASE UGT80A2"/>
    <property type="match status" value="1"/>
</dbReference>
<dbReference type="InterPro" id="IPR002213">
    <property type="entry name" value="UDP_glucos_trans"/>
</dbReference>
<evidence type="ECO:0000313" key="6">
    <source>
        <dbReference type="EMBL" id="MCT2589602.1"/>
    </source>
</evidence>
<dbReference type="Proteomes" id="UP001156389">
    <property type="component" value="Unassembled WGS sequence"/>
</dbReference>
<keyword evidence="2" id="KW-0328">Glycosyltransferase</keyword>
<feature type="domain" description="Erythromycin biosynthesis protein CIII-like N-terminal" evidence="5">
    <location>
        <begin position="6"/>
        <end position="232"/>
    </location>
</feature>
<comment type="caution">
    <text evidence="6">The sequence shown here is derived from an EMBL/GenBank/DDBJ whole genome shotgun (WGS) entry which is preliminary data.</text>
</comment>
<dbReference type="InterPro" id="IPR048284">
    <property type="entry name" value="EryCIII-like_N"/>
</dbReference>
<evidence type="ECO:0000313" key="7">
    <source>
        <dbReference type="Proteomes" id="UP001156389"/>
    </source>
</evidence>
<reference evidence="6 7" key="1">
    <citation type="submission" date="2021-10" db="EMBL/GenBank/DDBJ databases">
        <title>Streptomyces gossypii sp. nov., isolated from soil collected from cotton field.</title>
        <authorList>
            <person name="Ge X."/>
            <person name="Chen X."/>
            <person name="Liu W."/>
        </authorList>
    </citation>
    <scope>NUCLEOTIDE SEQUENCE [LARGE SCALE GENOMIC DNA]</scope>
    <source>
        <strain evidence="6 7">N2-109</strain>
    </source>
</reference>
<accession>A0ABT2JNY9</accession>
<dbReference type="CDD" id="cd03784">
    <property type="entry name" value="GT1_Gtf-like"/>
    <property type="match status" value="1"/>
</dbReference>
<dbReference type="InterPro" id="IPR050426">
    <property type="entry name" value="Glycosyltransferase_28"/>
</dbReference>
<evidence type="ECO:0000256" key="2">
    <source>
        <dbReference type="ARBA" id="ARBA00022676"/>
    </source>
</evidence>
<dbReference type="SUPFAM" id="SSF53756">
    <property type="entry name" value="UDP-Glycosyltransferase/glycogen phosphorylase"/>
    <property type="match status" value="1"/>
</dbReference>
<name>A0ABT2JNY9_9ACTN</name>
<keyword evidence="7" id="KW-1185">Reference proteome</keyword>
<sequence length="397" mass="42491">MAPLAWALRTAGHDVRIAVPPNFSEQVTDFGLTPVPVGDSIDLMGAAAQSDPAALSALTGLHGGGTPRAESIRFRTTWLSALYFTTDLPGGSLRGSIEDMVDFARSWEADLVISGFFHGGVVARASGAAHVRILTGLDQIGRMRSEFLASRPDGGSDSLREMVEETLQLFGCSFDEEVLTGQWALDPMPQALRLPLDLPTIPVRQIPVNKAGIPPSWLQEPVKRPRVCLTLGLSGREAYGEHSAATTFLTAAADLDIEVVATLTADQLPPDITVPDNVRLVDFVPLDQLLPTCSAIIHHGGLLTAFAALQHGVPQIVVPASVWDESEVAQYLQDGGAGLAHDPAETTAERFVEALHQVLDDAKFTEGARRLNADLLAMPTPAEVVPTLERLTAQRTR</sequence>
<comment type="similarity">
    <text evidence="1">Belongs to the glycosyltransferase 28 family.</text>
</comment>
<dbReference type="InterPro" id="IPR010610">
    <property type="entry name" value="EryCIII-like_C"/>
</dbReference>
<organism evidence="6 7">
    <name type="scientific">Streptomyces gossypii</name>
    <dbReference type="NCBI Taxonomy" id="2883101"/>
    <lineage>
        <taxon>Bacteria</taxon>
        <taxon>Bacillati</taxon>
        <taxon>Actinomycetota</taxon>
        <taxon>Actinomycetes</taxon>
        <taxon>Kitasatosporales</taxon>
        <taxon>Streptomycetaceae</taxon>
        <taxon>Streptomyces</taxon>
    </lineage>
</organism>
<dbReference type="Gene3D" id="3.40.50.2000">
    <property type="entry name" value="Glycogen Phosphorylase B"/>
    <property type="match status" value="2"/>
</dbReference>
<evidence type="ECO:0000259" key="5">
    <source>
        <dbReference type="Pfam" id="PF21036"/>
    </source>
</evidence>
<feature type="domain" description="Erythromycin biosynthesis protein CIII-like C-terminal" evidence="4">
    <location>
        <begin position="248"/>
        <end position="391"/>
    </location>
</feature>
<dbReference type="Pfam" id="PF06722">
    <property type="entry name" value="EryCIII-like_C"/>
    <property type="match status" value="1"/>
</dbReference>
<gene>
    <name evidence="6" type="ORF">LHJ74_06635</name>
</gene>
<dbReference type="Pfam" id="PF21036">
    <property type="entry name" value="EryCIII-like_N"/>
    <property type="match status" value="1"/>
</dbReference>
<evidence type="ECO:0000256" key="1">
    <source>
        <dbReference type="ARBA" id="ARBA00006962"/>
    </source>
</evidence>
<protein>
    <submittedName>
        <fullName evidence="6">DUF1205 domain-containing protein</fullName>
    </submittedName>
</protein>